<dbReference type="InterPro" id="IPR033395">
    <property type="entry name" value="DUF5106"/>
</dbReference>
<dbReference type="EMBL" id="JAIXNE010000001">
    <property type="protein sequence ID" value="MCA6073856.1"/>
    <property type="molecule type" value="Genomic_DNA"/>
</dbReference>
<keyword evidence="2" id="KW-0201">Cytochrome c-type biogenesis</keyword>
<evidence type="ECO:0000259" key="5">
    <source>
        <dbReference type="PROSITE" id="PS51352"/>
    </source>
</evidence>
<dbReference type="GO" id="GO:0030313">
    <property type="term" value="C:cell envelope"/>
    <property type="evidence" value="ECO:0007669"/>
    <property type="project" value="UniProtKB-SubCell"/>
</dbReference>
<dbReference type="PROSITE" id="PS51352">
    <property type="entry name" value="THIOREDOXIN_2"/>
    <property type="match status" value="1"/>
</dbReference>
<evidence type="ECO:0000256" key="1">
    <source>
        <dbReference type="ARBA" id="ARBA00004196"/>
    </source>
</evidence>
<dbReference type="GO" id="GO:0017004">
    <property type="term" value="P:cytochrome complex assembly"/>
    <property type="evidence" value="ECO:0007669"/>
    <property type="project" value="UniProtKB-KW"/>
</dbReference>
<organism evidence="6 7">
    <name type="scientific">Fulvivirga sedimenti</name>
    <dbReference type="NCBI Taxonomy" id="2879465"/>
    <lineage>
        <taxon>Bacteria</taxon>
        <taxon>Pseudomonadati</taxon>
        <taxon>Bacteroidota</taxon>
        <taxon>Cytophagia</taxon>
        <taxon>Cytophagales</taxon>
        <taxon>Fulvivirgaceae</taxon>
        <taxon>Fulvivirga</taxon>
    </lineage>
</organism>
<keyword evidence="3" id="KW-1015">Disulfide bond</keyword>
<dbReference type="Gene3D" id="3.40.30.10">
    <property type="entry name" value="Glutaredoxin"/>
    <property type="match status" value="1"/>
</dbReference>
<dbReference type="InterPro" id="IPR013766">
    <property type="entry name" value="Thioredoxin_domain"/>
</dbReference>
<dbReference type="SUPFAM" id="SSF52833">
    <property type="entry name" value="Thioredoxin-like"/>
    <property type="match status" value="1"/>
</dbReference>
<reference evidence="6" key="1">
    <citation type="submission" date="2021-09" db="EMBL/GenBank/DDBJ databases">
        <title>Fulvivirga sp. isolated from coastal sediment.</title>
        <authorList>
            <person name="Yu H."/>
        </authorList>
    </citation>
    <scope>NUCLEOTIDE SEQUENCE</scope>
    <source>
        <strain evidence="6">1062</strain>
    </source>
</reference>
<dbReference type="InterPro" id="IPR012336">
    <property type="entry name" value="Thioredoxin-like_fold"/>
</dbReference>
<dbReference type="Pfam" id="PF17127">
    <property type="entry name" value="DUF5106"/>
    <property type="match status" value="1"/>
</dbReference>
<keyword evidence="7" id="KW-1185">Reference proteome</keyword>
<dbReference type="Proteomes" id="UP001139409">
    <property type="component" value="Unassembled WGS sequence"/>
</dbReference>
<proteinExistence type="predicted"/>
<comment type="subcellular location">
    <subcellularLocation>
        <location evidence="1">Cell envelope</location>
    </subcellularLocation>
</comment>
<evidence type="ECO:0000256" key="3">
    <source>
        <dbReference type="ARBA" id="ARBA00023157"/>
    </source>
</evidence>
<evidence type="ECO:0000256" key="4">
    <source>
        <dbReference type="ARBA" id="ARBA00023284"/>
    </source>
</evidence>
<gene>
    <name evidence="6" type="ORF">LDX50_03200</name>
</gene>
<dbReference type="CDD" id="cd02966">
    <property type="entry name" value="TlpA_like_family"/>
    <property type="match status" value="1"/>
</dbReference>
<dbReference type="InterPro" id="IPR050553">
    <property type="entry name" value="Thioredoxin_ResA/DsbE_sf"/>
</dbReference>
<dbReference type="Pfam" id="PF13905">
    <property type="entry name" value="Thioredoxin_8"/>
    <property type="match status" value="1"/>
</dbReference>
<comment type="caution">
    <text evidence="6">The sequence shown here is derived from an EMBL/GenBank/DDBJ whole genome shotgun (WGS) entry which is preliminary data.</text>
</comment>
<dbReference type="InterPro" id="IPR036249">
    <property type="entry name" value="Thioredoxin-like_sf"/>
</dbReference>
<accession>A0A9X1HM26</accession>
<name>A0A9X1HM26_9BACT</name>
<dbReference type="PANTHER" id="PTHR42852:SF6">
    <property type="entry name" value="THIOL:DISULFIDE INTERCHANGE PROTEIN DSBE"/>
    <property type="match status" value="1"/>
</dbReference>
<evidence type="ECO:0000313" key="6">
    <source>
        <dbReference type="EMBL" id="MCA6073856.1"/>
    </source>
</evidence>
<evidence type="ECO:0000256" key="2">
    <source>
        <dbReference type="ARBA" id="ARBA00022748"/>
    </source>
</evidence>
<keyword evidence="4" id="KW-0676">Redox-active center</keyword>
<dbReference type="PANTHER" id="PTHR42852">
    <property type="entry name" value="THIOL:DISULFIDE INTERCHANGE PROTEIN DSBE"/>
    <property type="match status" value="1"/>
</dbReference>
<feature type="domain" description="Thioredoxin" evidence="5">
    <location>
        <begin position="331"/>
        <end position="468"/>
    </location>
</feature>
<protein>
    <submittedName>
        <fullName evidence="6">DUF5106 domain-containing protein</fullName>
    </submittedName>
</protein>
<dbReference type="RefSeq" id="WP_225696966.1">
    <property type="nucleotide sequence ID" value="NZ_JAIXNE010000001.1"/>
</dbReference>
<dbReference type="AlphaFoldDB" id="A0A9X1HM26"/>
<sequence>MKDIKLFLKGCGILLAFILGTGTIYAQEGYRIEVEIGGADSNPLIMGNFFGEGTYVVDTSIFENGVHVFSGNESLPEGMYFMARSKSRLFDFIVYKDQHFKLKTEGPDMVMNLSVAGDTDNQLFFDDMKFNAARNGEAAPYLTVLEDSSATAADRTAAQLSLSAINDSVLEHQQAIIEAHPESFMAKLFRAQMRERLPETENSDDPDAAFNYYKMHYWDHFDLSDPTFLRLNQPLYRDKLDTYFDRLVIQTPDSIIGEIDRLAQVAKQNPETYKYFVWALTLKYQNPRIMGLDEVFVHMNDTYFASGEMNYWANAQLRKNVQEYADQLRNTLIGKKAPNLVMQDANLEKRSLYDITNTYTVVYFFDPDCQHCKIATPVLDELYDSRKFDMEVFAVSTDTSMVKMKDYIKTMDLSWITVNGPRTFTEPYYKLYDAMTTPTFYILDRNKTIIAKKLPVEQIEQFISNYEGRRKEE</sequence>
<evidence type="ECO:0000313" key="7">
    <source>
        <dbReference type="Proteomes" id="UP001139409"/>
    </source>
</evidence>